<dbReference type="OrthoDB" id="1071350at2"/>
<evidence type="ECO:0000313" key="2">
    <source>
        <dbReference type="Proteomes" id="UP000184212"/>
    </source>
</evidence>
<dbReference type="InterPro" id="IPR016039">
    <property type="entry name" value="Thiolase-like"/>
</dbReference>
<dbReference type="EMBL" id="FQWQ01000002">
    <property type="protein sequence ID" value="SHH13826.1"/>
    <property type="molecule type" value="Genomic_DNA"/>
</dbReference>
<keyword evidence="2" id="KW-1185">Reference proteome</keyword>
<sequence length="201" mass="22486">MSAITRYCRIHNRTLYNQGQPVFTQAEGTLDDFLDAALQALSIPYPKFYKMDRASKLGFLGAEMLVKDAPLLSRYAPEQVALVLANAHASLDTDIRYYESTKTLASPALFVYTLANIVGGEICIRQGIKGENAFFVTPAFDPDLLHTYVELVMATDKTQACMAGWVDVLGDQHDVFLYLLEKQQPAGMPEHTAEQLRKLYQ</sequence>
<reference evidence="1 2" key="1">
    <citation type="submission" date="2016-11" db="EMBL/GenBank/DDBJ databases">
        <authorList>
            <person name="Jaros S."/>
            <person name="Januszkiewicz K."/>
            <person name="Wedrychowicz H."/>
        </authorList>
    </citation>
    <scope>NUCLEOTIDE SEQUENCE [LARGE SCALE GENOMIC DNA]</scope>
    <source>
        <strain evidence="1 2">DSM 24574</strain>
    </source>
</reference>
<dbReference type="GO" id="GO:0016746">
    <property type="term" value="F:acyltransferase activity"/>
    <property type="evidence" value="ECO:0007669"/>
    <property type="project" value="InterPro"/>
</dbReference>
<organism evidence="1 2">
    <name type="scientific">Chryseolinea serpens</name>
    <dbReference type="NCBI Taxonomy" id="947013"/>
    <lineage>
        <taxon>Bacteria</taxon>
        <taxon>Pseudomonadati</taxon>
        <taxon>Bacteroidota</taxon>
        <taxon>Cytophagia</taxon>
        <taxon>Cytophagales</taxon>
        <taxon>Fulvivirgaceae</taxon>
        <taxon>Chryseolinea</taxon>
    </lineage>
</organism>
<gene>
    <name evidence="1" type="ORF">SAMN04488109_2834</name>
</gene>
<evidence type="ECO:0000313" key="1">
    <source>
        <dbReference type="EMBL" id="SHH13826.1"/>
    </source>
</evidence>
<accession>A0A1M5QIX6</accession>
<name>A0A1M5QIX6_9BACT</name>
<evidence type="ECO:0008006" key="3">
    <source>
        <dbReference type="Google" id="ProtNLM"/>
    </source>
</evidence>
<dbReference type="Proteomes" id="UP000184212">
    <property type="component" value="Unassembled WGS sequence"/>
</dbReference>
<proteinExistence type="predicted"/>
<dbReference type="AlphaFoldDB" id="A0A1M5QIX6"/>
<protein>
    <recommendedName>
        <fullName evidence="3">3-oxoacyl-ACP synthase</fullName>
    </recommendedName>
</protein>
<dbReference type="SUPFAM" id="SSF53901">
    <property type="entry name" value="Thiolase-like"/>
    <property type="match status" value="1"/>
</dbReference>
<dbReference type="STRING" id="947013.SAMN04488109_2834"/>
<dbReference type="RefSeq" id="WP_073135238.1">
    <property type="nucleotide sequence ID" value="NZ_FQWQ01000002.1"/>
</dbReference>